<evidence type="ECO:0000259" key="7">
    <source>
        <dbReference type="Pfam" id="PF06271"/>
    </source>
</evidence>
<dbReference type="GO" id="GO:0005886">
    <property type="term" value="C:plasma membrane"/>
    <property type="evidence" value="ECO:0007669"/>
    <property type="project" value="UniProtKB-SubCell"/>
</dbReference>
<keyword evidence="2" id="KW-1003">Cell membrane</keyword>
<gene>
    <name evidence="8" type="ORF">EIC27_03760</name>
</gene>
<comment type="caution">
    <text evidence="8">The sequence shown here is derived from an EMBL/GenBank/DDBJ whole genome shotgun (WGS) entry which is preliminary data.</text>
</comment>
<keyword evidence="5 6" id="KW-0472">Membrane</keyword>
<dbReference type="EMBL" id="RXFM01000045">
    <property type="protein sequence ID" value="RST66218.1"/>
    <property type="molecule type" value="Genomic_DNA"/>
</dbReference>
<evidence type="ECO:0000313" key="9">
    <source>
        <dbReference type="Proteomes" id="UP000279470"/>
    </source>
</evidence>
<dbReference type="RefSeq" id="WP_126044803.1">
    <property type="nucleotide sequence ID" value="NZ_RXFM01000045.1"/>
</dbReference>
<dbReference type="InterPro" id="IPR051791">
    <property type="entry name" value="Pra-immunoreactive"/>
</dbReference>
<keyword evidence="4 6" id="KW-1133">Transmembrane helix</keyword>
<feature type="domain" description="RDD" evidence="7">
    <location>
        <begin position="13"/>
        <end position="169"/>
    </location>
</feature>
<name>A0A3R9ZLT8_9RICK</name>
<feature type="transmembrane region" description="Helical" evidence="6">
    <location>
        <begin position="20"/>
        <end position="48"/>
    </location>
</feature>
<keyword evidence="9" id="KW-1185">Reference proteome</keyword>
<comment type="subcellular location">
    <subcellularLocation>
        <location evidence="1">Cell membrane</location>
        <topology evidence="1">Multi-pass membrane protein</topology>
    </subcellularLocation>
</comment>
<evidence type="ECO:0000256" key="2">
    <source>
        <dbReference type="ARBA" id="ARBA00022475"/>
    </source>
</evidence>
<evidence type="ECO:0000256" key="6">
    <source>
        <dbReference type="SAM" id="Phobius"/>
    </source>
</evidence>
<feature type="transmembrane region" description="Helical" evidence="6">
    <location>
        <begin position="137"/>
        <end position="154"/>
    </location>
</feature>
<protein>
    <submittedName>
        <fullName evidence="8">RDD family protein</fullName>
    </submittedName>
</protein>
<dbReference type="Proteomes" id="UP000279470">
    <property type="component" value="Unassembled WGS sequence"/>
</dbReference>
<evidence type="ECO:0000256" key="1">
    <source>
        <dbReference type="ARBA" id="ARBA00004651"/>
    </source>
</evidence>
<evidence type="ECO:0000256" key="3">
    <source>
        <dbReference type="ARBA" id="ARBA00022692"/>
    </source>
</evidence>
<feature type="transmembrane region" description="Helical" evidence="6">
    <location>
        <begin position="84"/>
        <end position="104"/>
    </location>
</feature>
<dbReference type="InterPro" id="IPR010432">
    <property type="entry name" value="RDD"/>
</dbReference>
<evidence type="ECO:0000256" key="4">
    <source>
        <dbReference type="ARBA" id="ARBA00022989"/>
    </source>
</evidence>
<sequence>MTKASKISTQYNYATLNRKIIAFGIDIVIITFVLSPIMNLLTMILFGFDNNSFIEFDKNLQQAQNMSFTSIFDSLLITVSNLRYIFMQFIMLCCVTLYFLFFWAKMGASIGKLIMQCKILDADSYKPITMRQSIKRMIGHIFNLLTLGIGLFMADYTKRKQGLHDKFANTIVVVRKKDR</sequence>
<reference evidence="9" key="1">
    <citation type="submission" date="2018-11" db="EMBL/GenBank/DDBJ databases">
        <title>Phylogenetic, genomic, and biogeographic characterization of a novel and ubiquitous marine invertebrate-associated Rickettsiales parasite, Candidatus Marinoinvertebrata rohwerii, gen. nov., sp. nov.</title>
        <authorList>
            <person name="Klinges J.G."/>
            <person name="Rosales S.M."/>
            <person name="Mcminds R."/>
            <person name="Shaver E.C."/>
            <person name="Shantz A."/>
            <person name="Peters E.C."/>
            <person name="Burkepile D.E."/>
            <person name="Silliman B.R."/>
            <person name="Vega Thurber R.L."/>
        </authorList>
    </citation>
    <scope>NUCLEOTIDE SEQUENCE [LARGE SCALE GENOMIC DNA]</scope>
    <source>
        <strain evidence="9">a_cerv_44</strain>
    </source>
</reference>
<proteinExistence type="predicted"/>
<accession>A0A3R9ZLT8</accession>
<evidence type="ECO:0000313" key="8">
    <source>
        <dbReference type="EMBL" id="RST66218.1"/>
    </source>
</evidence>
<evidence type="ECO:0000256" key="5">
    <source>
        <dbReference type="ARBA" id="ARBA00023136"/>
    </source>
</evidence>
<dbReference type="Pfam" id="PF06271">
    <property type="entry name" value="RDD"/>
    <property type="match status" value="1"/>
</dbReference>
<keyword evidence="3 6" id="KW-0812">Transmembrane</keyword>
<organism evidence="8 9">
    <name type="scientific">Candidatus Aquarickettsia rohweri</name>
    <dbReference type="NCBI Taxonomy" id="2602574"/>
    <lineage>
        <taxon>Bacteria</taxon>
        <taxon>Pseudomonadati</taxon>
        <taxon>Pseudomonadota</taxon>
        <taxon>Alphaproteobacteria</taxon>
        <taxon>Rickettsiales</taxon>
        <taxon>Candidatus Midichloriaceae</taxon>
        <taxon>Candidatus Aquarickettsia</taxon>
    </lineage>
</organism>
<dbReference type="AlphaFoldDB" id="A0A3R9ZLT8"/>
<dbReference type="PANTHER" id="PTHR36115:SF4">
    <property type="entry name" value="MEMBRANE PROTEIN"/>
    <property type="match status" value="1"/>
</dbReference>
<dbReference type="PANTHER" id="PTHR36115">
    <property type="entry name" value="PROLINE-RICH ANTIGEN HOMOLOG-RELATED"/>
    <property type="match status" value="1"/>
</dbReference>
<dbReference type="OrthoDB" id="9793824at2"/>